<dbReference type="Proteomes" id="UP000324897">
    <property type="component" value="Chromosome 6"/>
</dbReference>
<name>A0A5J9WRQ3_9POAL</name>
<gene>
    <name evidence="2" type="ORF">EJB05_01985</name>
</gene>
<organism evidence="2 3">
    <name type="scientific">Eragrostis curvula</name>
    <name type="common">weeping love grass</name>
    <dbReference type="NCBI Taxonomy" id="38414"/>
    <lineage>
        <taxon>Eukaryota</taxon>
        <taxon>Viridiplantae</taxon>
        <taxon>Streptophyta</taxon>
        <taxon>Embryophyta</taxon>
        <taxon>Tracheophyta</taxon>
        <taxon>Spermatophyta</taxon>
        <taxon>Magnoliopsida</taxon>
        <taxon>Liliopsida</taxon>
        <taxon>Poales</taxon>
        <taxon>Poaceae</taxon>
        <taxon>PACMAD clade</taxon>
        <taxon>Chloridoideae</taxon>
        <taxon>Eragrostideae</taxon>
        <taxon>Eragrostidinae</taxon>
        <taxon>Eragrostis</taxon>
    </lineage>
</organism>
<sequence>MAGDDEAYDVNQEVDPQEPVKYFQYTALRDYFKRELQAGLNQLQENQEQFAANIATDLQNIGLDTQQLREDIAALATLIQPRDDASVHNDGENDDSGRQVRQPHGGAPRGRGRGNGHGRGGAAFGARRPLTRARAREHQTKVNLFLSTLNYEINENNLLPNGWTLLVLNYEGLTSLEDEERVAGSNLCLTAHVHDDGIMREEREAGSRCQDADPPPAFRVLHGLKAIELRNYKIWTSQVDSDSSQCSLTYMDEKYHNSVIRSRFGL</sequence>
<keyword evidence="3" id="KW-1185">Reference proteome</keyword>
<feature type="non-terminal residue" evidence="2">
    <location>
        <position position="1"/>
    </location>
</feature>
<protein>
    <submittedName>
        <fullName evidence="2">Uncharacterized protein</fullName>
    </submittedName>
</protein>
<comment type="caution">
    <text evidence="2">The sequence shown here is derived from an EMBL/GenBank/DDBJ whole genome shotgun (WGS) entry which is preliminary data.</text>
</comment>
<proteinExistence type="predicted"/>
<reference evidence="2 3" key="1">
    <citation type="journal article" date="2019" name="Sci. Rep.">
        <title>A high-quality genome of Eragrostis curvula grass provides insights into Poaceae evolution and supports new strategies to enhance forage quality.</title>
        <authorList>
            <person name="Carballo J."/>
            <person name="Santos B.A.C.M."/>
            <person name="Zappacosta D."/>
            <person name="Garbus I."/>
            <person name="Selva J.P."/>
            <person name="Gallo C.A."/>
            <person name="Diaz A."/>
            <person name="Albertini E."/>
            <person name="Caccamo M."/>
            <person name="Echenique V."/>
        </authorList>
    </citation>
    <scope>NUCLEOTIDE SEQUENCE [LARGE SCALE GENOMIC DNA]</scope>
    <source>
        <strain evidence="3">cv. Victoria</strain>
        <tissue evidence="2">Leaf</tissue>
    </source>
</reference>
<evidence type="ECO:0000313" key="3">
    <source>
        <dbReference type="Proteomes" id="UP000324897"/>
    </source>
</evidence>
<dbReference type="Gramene" id="TVU50607">
    <property type="protein sequence ID" value="TVU50607"/>
    <property type="gene ID" value="EJB05_01985"/>
</dbReference>
<dbReference type="EMBL" id="RWGY01000002">
    <property type="protein sequence ID" value="TVU50607.1"/>
    <property type="molecule type" value="Genomic_DNA"/>
</dbReference>
<accession>A0A5J9WRQ3</accession>
<evidence type="ECO:0000313" key="2">
    <source>
        <dbReference type="EMBL" id="TVU50607.1"/>
    </source>
</evidence>
<feature type="region of interest" description="Disordered" evidence="1">
    <location>
        <begin position="83"/>
        <end position="132"/>
    </location>
</feature>
<evidence type="ECO:0000256" key="1">
    <source>
        <dbReference type="SAM" id="MobiDB-lite"/>
    </source>
</evidence>
<feature type="non-terminal residue" evidence="2">
    <location>
        <position position="266"/>
    </location>
</feature>
<feature type="compositionally biased region" description="Basic and acidic residues" evidence="1">
    <location>
        <begin position="83"/>
        <end position="98"/>
    </location>
</feature>
<dbReference type="AlphaFoldDB" id="A0A5J9WRQ3"/>